<dbReference type="PANTHER" id="PTHR45962">
    <property type="entry name" value="N-FATTY-ACYL-AMINO ACID SYNTHASE/HYDROLASE PM20D1"/>
    <property type="match status" value="1"/>
</dbReference>
<dbReference type="InterPro" id="IPR011650">
    <property type="entry name" value="Peptidase_M20_dimer"/>
</dbReference>
<dbReference type="GO" id="GO:0046872">
    <property type="term" value="F:metal ion binding"/>
    <property type="evidence" value="ECO:0007669"/>
    <property type="project" value="UniProtKB-KW"/>
</dbReference>
<dbReference type="InterPro" id="IPR047177">
    <property type="entry name" value="Pept_M20A"/>
</dbReference>
<dbReference type="InterPro" id="IPR036264">
    <property type="entry name" value="Bact_exopeptidase_dim_dom"/>
</dbReference>
<evidence type="ECO:0000256" key="2">
    <source>
        <dbReference type="ARBA" id="ARBA00022670"/>
    </source>
</evidence>
<evidence type="ECO:0000259" key="6">
    <source>
        <dbReference type="Pfam" id="PF07687"/>
    </source>
</evidence>
<feature type="domain" description="Peptidase M20 dimerisation" evidence="6">
    <location>
        <begin position="28"/>
        <end position="85"/>
    </location>
</feature>
<dbReference type="Gene3D" id="3.30.70.360">
    <property type="match status" value="1"/>
</dbReference>
<reference evidence="7" key="1">
    <citation type="submission" date="2018-06" db="EMBL/GenBank/DDBJ databases">
        <authorList>
            <person name="Zhirakovskaya E."/>
        </authorList>
    </citation>
    <scope>NUCLEOTIDE SEQUENCE</scope>
</reference>
<dbReference type="GO" id="GO:0006508">
    <property type="term" value="P:proteolysis"/>
    <property type="evidence" value="ECO:0007669"/>
    <property type="project" value="UniProtKB-KW"/>
</dbReference>
<organism evidence="7">
    <name type="scientific">hydrothermal vent metagenome</name>
    <dbReference type="NCBI Taxonomy" id="652676"/>
    <lineage>
        <taxon>unclassified sequences</taxon>
        <taxon>metagenomes</taxon>
        <taxon>ecological metagenomes</taxon>
    </lineage>
</organism>
<evidence type="ECO:0000256" key="3">
    <source>
        <dbReference type="ARBA" id="ARBA00022723"/>
    </source>
</evidence>
<evidence type="ECO:0000256" key="1">
    <source>
        <dbReference type="ARBA" id="ARBA00006247"/>
    </source>
</evidence>
<keyword evidence="5" id="KW-0862">Zinc</keyword>
<name>A0A3B0SN53_9ZZZZ</name>
<dbReference type="Pfam" id="PF07687">
    <property type="entry name" value="M20_dimer"/>
    <property type="match status" value="1"/>
</dbReference>
<keyword evidence="4" id="KW-0378">Hydrolase</keyword>
<evidence type="ECO:0000313" key="7">
    <source>
        <dbReference type="EMBL" id="VAV96295.1"/>
    </source>
</evidence>
<evidence type="ECO:0000256" key="4">
    <source>
        <dbReference type="ARBA" id="ARBA00022801"/>
    </source>
</evidence>
<protein>
    <recommendedName>
        <fullName evidence="6">Peptidase M20 dimerisation domain-containing protein</fullName>
    </recommendedName>
</protein>
<accession>A0A3B0SN53</accession>
<dbReference type="PANTHER" id="PTHR45962:SF1">
    <property type="entry name" value="N-FATTY-ACYL-AMINO ACID SYNTHASE_HYDROLASE PM20D1"/>
    <property type="match status" value="1"/>
</dbReference>
<dbReference type="EMBL" id="UOEE01000220">
    <property type="protein sequence ID" value="VAV96295.1"/>
    <property type="molecule type" value="Genomic_DNA"/>
</dbReference>
<dbReference type="SUPFAM" id="SSF55031">
    <property type="entry name" value="Bacterial exopeptidase dimerisation domain"/>
    <property type="match status" value="1"/>
</dbReference>
<keyword evidence="3" id="KW-0479">Metal-binding</keyword>
<proteinExistence type="inferred from homology"/>
<sequence>MGFFKRLVVSNLWLFGGVVEAQMKQSNSGAAMLGTTIAPTIVHAGTKENALPREAQAYINFRLASRDSVASVVQHVTSAIDNPAIEITIANPPGNEPSPVSQIGTGPYTWLQDVVTDSFTDTLVAPNVVLGGTDSRYFAIVTDDIYRFAPYTFDSSDFVRIHGLNERIAVEDFARGVQVYYLLLERAGNLPKQK</sequence>
<evidence type="ECO:0000256" key="5">
    <source>
        <dbReference type="ARBA" id="ARBA00022833"/>
    </source>
</evidence>
<gene>
    <name evidence="7" type="ORF">MNBD_ALPHA06-1531</name>
</gene>
<dbReference type="SUPFAM" id="SSF53187">
    <property type="entry name" value="Zn-dependent exopeptidases"/>
    <property type="match status" value="1"/>
</dbReference>
<dbReference type="Gene3D" id="1.10.150.900">
    <property type="match status" value="1"/>
</dbReference>
<dbReference type="AlphaFoldDB" id="A0A3B0SN53"/>
<dbReference type="GO" id="GO:0008233">
    <property type="term" value="F:peptidase activity"/>
    <property type="evidence" value="ECO:0007669"/>
    <property type="project" value="UniProtKB-KW"/>
</dbReference>
<keyword evidence="2" id="KW-0645">Protease</keyword>
<comment type="similarity">
    <text evidence="1">Belongs to the peptidase M20A family.</text>
</comment>